<sequence>MAPQKRKLTHDEKRQLIEYKRRHLEVTQKELAEWAKQQFNLREPPAQSSISVLLSNQDAVLARAATKTPSVDHPVQHTEFDRELEKWVGLMELNMTLVTPTALAAQAETIVTQLSLDRTATLFDGWMASFCERHGLDMRKGHRLECADPSATRRTLTPPERQQIRDHFSRHPDMTQAQLARWAMRVLQLSKPPTQSSISTLLKQGQSQQDIPVDTAPASNKHVRPPRFPALDRALLQWIYYCQSIQLVVRGESIRERAMIFSDMLDLGTDRPTFSNSWVQSFRARYKFAKNPSPEGGIARVGAVPIPVTTNKAVMEAVAAYNPQDVFAMDELCLFYELEPDSNLATCDAVGRQRKITAVLCTNATGMERLDPFYICECVPHETSTRTAETQPTTHQLTEEEAFQRFCSNALGEIEAYQDEARDGTKSAHPAPYGTNQKAWFTTPLFRKWLRSFNASMRCSERKVALLIDSTVTHNYDGLELSNVQVITTSLRRQPRLHPLASEVARSLRRRYRLRHFKHVLKKNLTIPDFSIPTQLAIEWTNQSWQEVPLGIIVSGFRNAGVFVMQLSMSENEEKALEDDILTCIQRLSCPNPMPLNQLVDSDAEYQASNFIRMSDRDCVDSAIESSDQLPQDTALLGFEARHRQS</sequence>
<proteinExistence type="predicted"/>
<keyword evidence="5" id="KW-1185">Reference proteome</keyword>
<comment type="caution">
    <text evidence="4">The sequence shown here is derived from an EMBL/GenBank/DDBJ whole genome shotgun (WGS) entry which is preliminary data.</text>
</comment>
<dbReference type="InterPro" id="IPR050863">
    <property type="entry name" value="CenT-Element_Derived"/>
</dbReference>
<accession>A0AAV2Z042</accession>
<reference evidence="4" key="2">
    <citation type="journal article" date="2023" name="Microbiol Resour">
        <title>Decontamination and Annotation of the Draft Genome Sequence of the Oomycete Lagenidium giganteum ARSEF 373.</title>
        <authorList>
            <person name="Morgan W.R."/>
            <person name="Tartar A."/>
        </authorList>
    </citation>
    <scope>NUCLEOTIDE SEQUENCE</scope>
    <source>
        <strain evidence="4">ARSEF 373</strain>
    </source>
</reference>
<dbReference type="SMART" id="SM00674">
    <property type="entry name" value="CENPB"/>
    <property type="match status" value="1"/>
</dbReference>
<dbReference type="InterPro" id="IPR006600">
    <property type="entry name" value="HTH_CenpB_DNA-bd_dom"/>
</dbReference>
<protein>
    <recommendedName>
        <fullName evidence="3">HTH CENPB-type domain-containing protein</fullName>
    </recommendedName>
</protein>
<dbReference type="InterPro" id="IPR004875">
    <property type="entry name" value="DDE_SF_endonuclease_dom"/>
</dbReference>
<evidence type="ECO:0000256" key="2">
    <source>
        <dbReference type="SAM" id="MobiDB-lite"/>
    </source>
</evidence>
<organism evidence="4 5">
    <name type="scientific">Lagenidium giganteum</name>
    <dbReference type="NCBI Taxonomy" id="4803"/>
    <lineage>
        <taxon>Eukaryota</taxon>
        <taxon>Sar</taxon>
        <taxon>Stramenopiles</taxon>
        <taxon>Oomycota</taxon>
        <taxon>Peronosporomycetes</taxon>
        <taxon>Pythiales</taxon>
        <taxon>Pythiaceae</taxon>
    </lineage>
</organism>
<evidence type="ECO:0000256" key="1">
    <source>
        <dbReference type="ARBA" id="ARBA00023125"/>
    </source>
</evidence>
<dbReference type="InterPro" id="IPR009057">
    <property type="entry name" value="Homeodomain-like_sf"/>
</dbReference>
<dbReference type="EMBL" id="DAKRPA010000076">
    <property type="protein sequence ID" value="DAZ99780.1"/>
    <property type="molecule type" value="Genomic_DNA"/>
</dbReference>
<feature type="domain" description="HTH CENPB-type" evidence="3">
    <location>
        <begin position="219"/>
        <end position="292"/>
    </location>
</feature>
<evidence type="ECO:0000313" key="4">
    <source>
        <dbReference type="EMBL" id="DAZ99780.1"/>
    </source>
</evidence>
<feature type="domain" description="HTH CENPB-type" evidence="3">
    <location>
        <begin position="68"/>
        <end position="140"/>
    </location>
</feature>
<dbReference type="GO" id="GO:0005634">
    <property type="term" value="C:nucleus"/>
    <property type="evidence" value="ECO:0007669"/>
    <property type="project" value="TreeGrafter"/>
</dbReference>
<dbReference type="GO" id="GO:0003677">
    <property type="term" value="F:DNA binding"/>
    <property type="evidence" value="ECO:0007669"/>
    <property type="project" value="UniProtKB-KW"/>
</dbReference>
<dbReference type="PANTHER" id="PTHR19303">
    <property type="entry name" value="TRANSPOSON"/>
    <property type="match status" value="1"/>
</dbReference>
<gene>
    <name evidence="4" type="ORF">N0F65_001289</name>
</gene>
<dbReference type="Proteomes" id="UP001146120">
    <property type="component" value="Unassembled WGS sequence"/>
</dbReference>
<dbReference type="Pfam" id="PF03184">
    <property type="entry name" value="DDE_1"/>
    <property type="match status" value="1"/>
</dbReference>
<dbReference type="AlphaFoldDB" id="A0AAV2Z042"/>
<keyword evidence="1" id="KW-0238">DNA-binding</keyword>
<dbReference type="Pfam" id="PF03221">
    <property type="entry name" value="HTH_Tnp_Tc5"/>
    <property type="match status" value="1"/>
</dbReference>
<evidence type="ECO:0000313" key="5">
    <source>
        <dbReference type="Proteomes" id="UP001146120"/>
    </source>
</evidence>
<dbReference type="PANTHER" id="PTHR19303:SF73">
    <property type="entry name" value="PROTEIN PDC2"/>
    <property type="match status" value="1"/>
</dbReference>
<dbReference type="Gene3D" id="1.10.10.60">
    <property type="entry name" value="Homeodomain-like"/>
    <property type="match status" value="3"/>
</dbReference>
<feature type="region of interest" description="Disordered" evidence="2">
    <location>
        <begin position="205"/>
        <end position="224"/>
    </location>
</feature>
<reference evidence="4" key="1">
    <citation type="submission" date="2022-11" db="EMBL/GenBank/DDBJ databases">
        <authorList>
            <person name="Morgan W.R."/>
            <person name="Tartar A."/>
        </authorList>
    </citation>
    <scope>NUCLEOTIDE SEQUENCE</scope>
    <source>
        <strain evidence="4">ARSEF 373</strain>
    </source>
</reference>
<name>A0AAV2Z042_9STRA</name>
<dbReference type="PROSITE" id="PS51253">
    <property type="entry name" value="HTH_CENPB"/>
    <property type="match status" value="2"/>
</dbReference>
<evidence type="ECO:0000259" key="3">
    <source>
        <dbReference type="PROSITE" id="PS51253"/>
    </source>
</evidence>
<dbReference type="SUPFAM" id="SSF46689">
    <property type="entry name" value="Homeodomain-like"/>
    <property type="match status" value="1"/>
</dbReference>